<name>A0A8X7BT24_9ARAC</name>
<reference evidence="2" key="1">
    <citation type="submission" date="2020-08" db="EMBL/GenBank/DDBJ databases">
        <title>Multicomponent nature underlies the extraordinary mechanical properties of spider dragline silk.</title>
        <authorList>
            <person name="Kono N."/>
            <person name="Nakamura H."/>
            <person name="Mori M."/>
            <person name="Yoshida Y."/>
            <person name="Ohtoshi R."/>
            <person name="Malay A.D."/>
            <person name="Moran D.A.P."/>
            <person name="Tomita M."/>
            <person name="Numata K."/>
            <person name="Arakawa K."/>
        </authorList>
    </citation>
    <scope>NUCLEOTIDE SEQUENCE</scope>
</reference>
<sequence length="164" mass="18887">MIDTESKLSKPLHNKPHHRDKKKKVLEKSRFECAEILQCNQVFHTLSTSLTVQFLTWASRTCDKVFACSNPYTPCCQIARQMSRASGWTLERHQHQHCLGTAVTQQYAQQQGTPRDITQFPRHKNLTGNLSMSNKLTELSSKVCQSLTDPADVRQRYTRKNVLK</sequence>
<feature type="region of interest" description="Disordered" evidence="1">
    <location>
        <begin position="1"/>
        <end position="23"/>
    </location>
</feature>
<dbReference type="AlphaFoldDB" id="A0A8X7BT24"/>
<dbReference type="EMBL" id="BMAV01002936">
    <property type="protein sequence ID" value="GFY42183.1"/>
    <property type="molecule type" value="Genomic_DNA"/>
</dbReference>
<proteinExistence type="predicted"/>
<dbReference type="Proteomes" id="UP000886998">
    <property type="component" value="Unassembled WGS sequence"/>
</dbReference>
<keyword evidence="3" id="KW-1185">Reference proteome</keyword>
<organism evidence="2 3">
    <name type="scientific">Trichonephila inaurata madagascariensis</name>
    <dbReference type="NCBI Taxonomy" id="2747483"/>
    <lineage>
        <taxon>Eukaryota</taxon>
        <taxon>Metazoa</taxon>
        <taxon>Ecdysozoa</taxon>
        <taxon>Arthropoda</taxon>
        <taxon>Chelicerata</taxon>
        <taxon>Arachnida</taxon>
        <taxon>Araneae</taxon>
        <taxon>Araneomorphae</taxon>
        <taxon>Entelegynae</taxon>
        <taxon>Araneoidea</taxon>
        <taxon>Nephilidae</taxon>
        <taxon>Trichonephila</taxon>
        <taxon>Trichonephila inaurata</taxon>
    </lineage>
</organism>
<protein>
    <submittedName>
        <fullName evidence="2">Uncharacterized protein</fullName>
    </submittedName>
</protein>
<accession>A0A8X7BT24</accession>
<evidence type="ECO:0000313" key="2">
    <source>
        <dbReference type="EMBL" id="GFY42183.1"/>
    </source>
</evidence>
<comment type="caution">
    <text evidence="2">The sequence shown here is derived from an EMBL/GenBank/DDBJ whole genome shotgun (WGS) entry which is preliminary data.</text>
</comment>
<evidence type="ECO:0000256" key="1">
    <source>
        <dbReference type="SAM" id="MobiDB-lite"/>
    </source>
</evidence>
<feature type="compositionally biased region" description="Basic residues" evidence="1">
    <location>
        <begin position="10"/>
        <end position="23"/>
    </location>
</feature>
<gene>
    <name evidence="2" type="ORF">TNIN_299351</name>
</gene>
<evidence type="ECO:0000313" key="3">
    <source>
        <dbReference type="Proteomes" id="UP000886998"/>
    </source>
</evidence>